<dbReference type="Pfam" id="PF07693">
    <property type="entry name" value="KAP_NTPase"/>
    <property type="match status" value="1"/>
</dbReference>
<dbReference type="InterPro" id="IPR027417">
    <property type="entry name" value="P-loop_NTPase"/>
</dbReference>
<dbReference type="InterPro" id="IPR011646">
    <property type="entry name" value="KAP_P-loop"/>
</dbReference>
<feature type="domain" description="KAP NTPase" evidence="1">
    <location>
        <begin position="27"/>
        <end position="319"/>
    </location>
</feature>
<dbReference type="SUPFAM" id="SSF52540">
    <property type="entry name" value="P-loop containing nucleoside triphosphate hydrolases"/>
    <property type="match status" value="1"/>
</dbReference>
<reference evidence="2 3" key="1">
    <citation type="submission" date="2019-05" db="EMBL/GenBank/DDBJ databases">
        <authorList>
            <person name="Schori C."/>
            <person name="Ahrens C."/>
        </authorList>
    </citation>
    <scope>NUCLEOTIDE SEQUENCE [LARGE SCALE GENOMIC DNA]</scope>
    <source>
        <strain evidence="2 3">DSM 10702</strain>
    </source>
</reference>
<accession>A0AAP9UFU0</accession>
<proteinExistence type="predicted"/>
<dbReference type="GeneID" id="92944838"/>
<dbReference type="Proteomes" id="UP000515243">
    <property type="component" value="Chromosome 1"/>
</dbReference>
<gene>
    <name evidence="2" type="ORF">FF104_11690</name>
</gene>
<organism evidence="2 3">
    <name type="scientific">Clostridium butyricum</name>
    <dbReference type="NCBI Taxonomy" id="1492"/>
    <lineage>
        <taxon>Bacteria</taxon>
        <taxon>Bacillati</taxon>
        <taxon>Bacillota</taxon>
        <taxon>Clostridia</taxon>
        <taxon>Eubacteriales</taxon>
        <taxon>Clostridiaceae</taxon>
        <taxon>Clostridium</taxon>
    </lineage>
</organism>
<dbReference type="AlphaFoldDB" id="A0AAP9UFU0"/>
<dbReference type="EMBL" id="CP040626">
    <property type="protein sequence ID" value="QMW91604.1"/>
    <property type="molecule type" value="Genomic_DNA"/>
</dbReference>
<evidence type="ECO:0000313" key="2">
    <source>
        <dbReference type="EMBL" id="QMW91604.1"/>
    </source>
</evidence>
<name>A0AAP9UFU0_CLOBU</name>
<dbReference type="RefSeq" id="WP_080646788.1">
    <property type="nucleotide sequence ID" value="NZ_AP019716.1"/>
</dbReference>
<protein>
    <recommendedName>
        <fullName evidence="1">KAP NTPase domain-containing protein</fullName>
    </recommendedName>
</protein>
<evidence type="ECO:0000313" key="3">
    <source>
        <dbReference type="Proteomes" id="UP000515243"/>
    </source>
</evidence>
<dbReference type="Gene3D" id="3.40.50.300">
    <property type="entry name" value="P-loop containing nucleotide triphosphate hydrolases"/>
    <property type="match status" value="1"/>
</dbReference>
<sequence>MLGIFNNQIIIEEDNPFKNDKLERITEANKLTNLFKSVENQMVLAINSPWGTGKTTFLKMWRKDLENQGYSTVFFNCWENDFIDEPFIAFIEEIRNTLGNEIIDREFVEKSKEIGSVLLKQIPSVAKYFIKNKTNIDLDEIFSDDDVKQMISDKFENYKNSKDSIEKFKLELKKKVRKNFENTDKPLVIFVDEIDRCRPNYAIKLLERIKHFFNIEDIIFVLGMDKKALSNSIKVIYGEETEVEGYLSRFIDLEYKLKEDSKEKIIDYLLFKYKIKDLYSDRKIGDCYENNFEEFRNILIGCIQLTNLSFRDIEKVLVRLLLIIKMNEDNYLFVYPMIFLLCVKQVDVALYNRIKNGKISVNTVKKELQNTRCSNVVIKDIHIENLMNSFLAILLDDKQFIQELTESKEETINRTYEWVKKRIDNWKEWKDIQLSFRSVSKVIEMYDGIRF</sequence>
<evidence type="ECO:0000259" key="1">
    <source>
        <dbReference type="Pfam" id="PF07693"/>
    </source>
</evidence>